<keyword evidence="2" id="KW-1185">Reference proteome</keyword>
<sequence>MKNSQLFAILFAIMCSPRMSTPFALGSAGVYLVMMFVAMWREA</sequence>
<protein>
    <submittedName>
        <fullName evidence="1">Uncharacterized protein</fullName>
    </submittedName>
</protein>
<organism evidence="1 2">
    <name type="scientific">Paraburkholderia fungorum</name>
    <dbReference type="NCBI Taxonomy" id="134537"/>
    <lineage>
        <taxon>Bacteria</taxon>
        <taxon>Pseudomonadati</taxon>
        <taxon>Pseudomonadota</taxon>
        <taxon>Betaproteobacteria</taxon>
        <taxon>Burkholderiales</taxon>
        <taxon>Burkholderiaceae</taxon>
        <taxon>Paraburkholderia</taxon>
    </lineage>
</organism>
<dbReference type="Proteomes" id="UP000183487">
    <property type="component" value="Unassembled WGS sequence"/>
</dbReference>
<evidence type="ECO:0000313" key="2">
    <source>
        <dbReference type="Proteomes" id="UP000183487"/>
    </source>
</evidence>
<dbReference type="EMBL" id="FNKP01000002">
    <property type="protein sequence ID" value="SDR37451.1"/>
    <property type="molecule type" value="Genomic_DNA"/>
</dbReference>
<name>A0A1H1IID2_9BURK</name>
<proteinExistence type="predicted"/>
<evidence type="ECO:0000313" key="1">
    <source>
        <dbReference type="EMBL" id="SDR37451.1"/>
    </source>
</evidence>
<dbReference type="AlphaFoldDB" id="A0A1H1IID2"/>
<accession>A0A1H1IID2</accession>
<gene>
    <name evidence="1" type="ORF">SAMN05443245_5226</name>
</gene>
<reference evidence="2" key="1">
    <citation type="submission" date="2016-10" db="EMBL/GenBank/DDBJ databases">
        <authorList>
            <person name="Varghese N."/>
        </authorList>
    </citation>
    <scope>NUCLEOTIDE SEQUENCE [LARGE SCALE GENOMIC DNA]</scope>
    <source>
        <strain evidence="2">GAS106B</strain>
    </source>
</reference>